<evidence type="ECO:0000313" key="2">
    <source>
        <dbReference type="EMBL" id="AGP29709.1"/>
    </source>
</evidence>
<keyword evidence="3" id="KW-1185">Reference proteome</keyword>
<dbReference type="PATRIC" id="fig|1200352.3.peg.47"/>
<accession>S4XB68</accession>
<dbReference type="EMBL" id="CP003696">
    <property type="protein sequence ID" value="AGP29709.1"/>
    <property type="molecule type" value="Genomic_DNA"/>
</dbReference>
<gene>
    <name evidence="2" type="ORF">A606_00255</name>
</gene>
<evidence type="ECO:0000256" key="1">
    <source>
        <dbReference type="SAM" id="MobiDB-lite"/>
    </source>
</evidence>
<dbReference type="HOGENOM" id="CLU_2805198_0_0_11"/>
<protein>
    <submittedName>
        <fullName evidence="2">Uncharacterized protein</fullName>
    </submittedName>
</protein>
<feature type="compositionally biased region" description="Polar residues" evidence="1">
    <location>
        <begin position="1"/>
        <end position="13"/>
    </location>
</feature>
<dbReference type="Proteomes" id="UP000014809">
    <property type="component" value="Chromosome"/>
</dbReference>
<organism evidence="2 3">
    <name type="scientific">Corynebacterium terpenotabidum Y-11</name>
    <dbReference type="NCBI Taxonomy" id="1200352"/>
    <lineage>
        <taxon>Bacteria</taxon>
        <taxon>Bacillati</taxon>
        <taxon>Actinomycetota</taxon>
        <taxon>Actinomycetes</taxon>
        <taxon>Mycobacteriales</taxon>
        <taxon>Corynebacteriaceae</taxon>
        <taxon>Corynebacterium</taxon>
    </lineage>
</organism>
<reference evidence="2 3" key="1">
    <citation type="submission" date="2012-06" db="EMBL/GenBank/DDBJ databases">
        <title>Complete genome sequence of Corynebacterium terpenotabidum Y-11 (=DSM 44721).</title>
        <authorList>
            <person name="Ruckert C."/>
            <person name="Albersmeier A."/>
            <person name="Al-Dilaimi A."/>
            <person name="Szczepanowski R."/>
            <person name="Kalinowski J."/>
        </authorList>
    </citation>
    <scope>NUCLEOTIDE SEQUENCE [LARGE SCALE GENOMIC DNA]</scope>
    <source>
        <strain evidence="2 3">Y-11</strain>
    </source>
</reference>
<sequence length="67" mass="7169">MPSRSSVTPQVPRSSKRGTAVAAPNWRDAQEPRMQSTGSVIPVAEVRAEVLTGLLCSSADCPVQLKY</sequence>
<feature type="region of interest" description="Disordered" evidence="1">
    <location>
        <begin position="1"/>
        <end position="37"/>
    </location>
</feature>
<proteinExistence type="predicted"/>
<dbReference type="KEGG" id="cter:A606_00255"/>
<name>S4XB68_9CORY</name>
<evidence type="ECO:0000313" key="3">
    <source>
        <dbReference type="Proteomes" id="UP000014809"/>
    </source>
</evidence>
<dbReference type="AlphaFoldDB" id="S4XB68"/>